<evidence type="ECO:0000313" key="1">
    <source>
        <dbReference type="EMBL" id="GAM76378.1"/>
    </source>
</evidence>
<comment type="caution">
    <text evidence="1">The sequence shown here is derived from an EMBL/GenBank/DDBJ whole genome shotgun (WGS) entry which is preliminary data.</text>
</comment>
<protein>
    <recommendedName>
        <fullName evidence="3">Flagellar hook-length control protein fliK</fullName>
    </recommendedName>
</protein>
<dbReference type="AlphaFoldDB" id="A0A0B8QMX2"/>
<dbReference type="STRING" id="1481914.JCM19241_3915"/>
<dbReference type="EMBL" id="BBSC01000006">
    <property type="protein sequence ID" value="GAM76378.1"/>
    <property type="molecule type" value="Genomic_DNA"/>
</dbReference>
<accession>A0A0B8QMX2</accession>
<dbReference type="Proteomes" id="UP000031666">
    <property type="component" value="Unassembled WGS sequence"/>
</dbReference>
<organism evidence="1 2">
    <name type="scientific">Vibrio ishigakensis</name>
    <dbReference type="NCBI Taxonomy" id="1481914"/>
    <lineage>
        <taxon>Bacteria</taxon>
        <taxon>Pseudomonadati</taxon>
        <taxon>Pseudomonadota</taxon>
        <taxon>Gammaproteobacteria</taxon>
        <taxon>Vibrionales</taxon>
        <taxon>Vibrionaceae</taxon>
        <taxon>Vibrio</taxon>
    </lineage>
</organism>
<sequence length="406" mass="43179">MVADMDNNANALVQGNTKLDVLDKLSIDSETENLTGLISPDTTFKYVKPDFVQPGDIDTDYTVNPGDLVGFHYKDYDWKQTEAQQPDIGILGAVYKYVGDETETLRLSETDFSDPFKWELLGDKVTSLPSQLLGGDSDLYLIDNTVKSEAAGAKVSIGLNFSYLNVTQNANAKVLGTVQVNQRTALENTFDEVSDKEYHDIVDTFLGGLAPGSRDVSVTSNTVNQQVDYVGLLTATNSNIPILKTIYEKAGQSEALNGAGVSVYINTVTLNSNAIIEDGALVYADDLTVDADSNVFAINLGYSAGYGKGTLGLSGLFLNNIVDSNTNARIESGVDLDIGTRITNTPGTERLTVTADNRVDIITIAGGGASGGAIGVGASSIVNIIDKVTKAEIGLKMPMLAQVISM</sequence>
<proteinExistence type="predicted"/>
<evidence type="ECO:0008006" key="3">
    <source>
        <dbReference type="Google" id="ProtNLM"/>
    </source>
</evidence>
<reference evidence="1 2" key="1">
    <citation type="submission" date="2015-01" db="EMBL/GenBank/DDBJ databases">
        <title>Vibrio sp. C94 JCM 19241 whole genome shotgun sequence.</title>
        <authorList>
            <person name="Sawabe T."/>
            <person name="Meirelles P."/>
            <person name="Feng G."/>
            <person name="Sayaka M."/>
            <person name="Hattori M."/>
            <person name="Ohkuma M."/>
        </authorList>
    </citation>
    <scope>NUCLEOTIDE SEQUENCE [LARGE SCALE GENOMIC DNA]</scope>
    <source>
        <strain evidence="2">JCM 19241</strain>
    </source>
</reference>
<evidence type="ECO:0000313" key="2">
    <source>
        <dbReference type="Proteomes" id="UP000031666"/>
    </source>
</evidence>
<name>A0A0B8QMX2_9VIBR</name>
<gene>
    <name evidence="1" type="ORF">JCM19241_3915</name>
</gene>
<reference evidence="1 2" key="2">
    <citation type="submission" date="2015-01" db="EMBL/GenBank/DDBJ databases">
        <authorList>
            <consortium name="NBRP consortium"/>
            <person name="Sawabe T."/>
            <person name="Meirelles P."/>
            <person name="Feng G."/>
            <person name="Sayaka M."/>
            <person name="Hattori M."/>
            <person name="Ohkuma M."/>
        </authorList>
    </citation>
    <scope>NUCLEOTIDE SEQUENCE [LARGE SCALE GENOMIC DNA]</scope>
    <source>
        <strain evidence="2">JCM 19241</strain>
    </source>
</reference>